<reference evidence="1 2" key="1">
    <citation type="journal article" date="2018" name="Int. J. Syst. Evol. Microbiol.">
        <title>Paraburkholderia azotifigens sp. nov., a nitrogen-fixing bacterium isolated from paddy soil.</title>
        <authorList>
            <person name="Choi G.M."/>
            <person name="Im W.T."/>
        </authorList>
    </citation>
    <scope>NUCLEOTIDE SEQUENCE [LARGE SCALE GENOMIC DNA]</scope>
    <source>
        <strain evidence="1 2">NF 2-5-3</strain>
    </source>
</reference>
<dbReference type="Proteomes" id="UP000321776">
    <property type="component" value="Unassembled WGS sequence"/>
</dbReference>
<name>A0A5C6VPG1_9BURK</name>
<gene>
    <name evidence="1" type="ORF">FRZ40_01955</name>
</gene>
<evidence type="ECO:0000313" key="1">
    <source>
        <dbReference type="EMBL" id="TXC86446.1"/>
    </source>
</evidence>
<dbReference type="RefSeq" id="WP_147233124.1">
    <property type="nucleotide sequence ID" value="NZ_VOQS01000001.1"/>
</dbReference>
<evidence type="ECO:0000313" key="2">
    <source>
        <dbReference type="Proteomes" id="UP000321776"/>
    </source>
</evidence>
<sequence length="82" mass="8839">MMFGTLSSNTVEIKGVQAKDMDSNVQAVEPRTFAEADALLANLGSKVNEAWAAYIGACDAHARAKRIRADIEAKDRAQRGIC</sequence>
<protein>
    <submittedName>
        <fullName evidence="1">Uncharacterized protein</fullName>
    </submittedName>
</protein>
<dbReference type="EMBL" id="VOQS01000001">
    <property type="protein sequence ID" value="TXC86446.1"/>
    <property type="molecule type" value="Genomic_DNA"/>
</dbReference>
<proteinExistence type="predicted"/>
<organism evidence="1 2">
    <name type="scientific">Paraburkholderia azotifigens</name>
    <dbReference type="NCBI Taxonomy" id="2057004"/>
    <lineage>
        <taxon>Bacteria</taxon>
        <taxon>Pseudomonadati</taxon>
        <taxon>Pseudomonadota</taxon>
        <taxon>Betaproteobacteria</taxon>
        <taxon>Burkholderiales</taxon>
        <taxon>Burkholderiaceae</taxon>
        <taxon>Paraburkholderia</taxon>
    </lineage>
</organism>
<comment type="caution">
    <text evidence="1">The sequence shown here is derived from an EMBL/GenBank/DDBJ whole genome shotgun (WGS) entry which is preliminary data.</text>
</comment>
<accession>A0A5C6VPG1</accession>
<dbReference type="AlphaFoldDB" id="A0A5C6VPG1"/>